<keyword evidence="3 8" id="KW-0217">Developmental protein</keyword>
<reference evidence="11" key="1">
    <citation type="submission" date="2015-01" db="EMBL/GenBank/DDBJ databases">
        <authorList>
            <person name="Aksoy S."/>
            <person name="Warren W."/>
            <person name="Wilson R.K."/>
        </authorList>
    </citation>
    <scope>NUCLEOTIDE SEQUENCE [LARGE SCALE GENOMIC DNA]</scope>
    <source>
        <strain evidence="11">IAEA</strain>
    </source>
</reference>
<evidence type="ECO:0000313" key="11">
    <source>
        <dbReference type="Proteomes" id="UP000092460"/>
    </source>
</evidence>
<reference evidence="10" key="2">
    <citation type="submission" date="2020-05" db="UniProtKB">
        <authorList>
            <consortium name="EnsemblMetazoa"/>
        </authorList>
    </citation>
    <scope>IDENTIFICATION</scope>
    <source>
        <strain evidence="10">IAEA</strain>
    </source>
</reference>
<comment type="subcellular location">
    <subcellularLocation>
        <location evidence="1 8">Secreted</location>
        <location evidence="1 8">Extracellular space</location>
        <location evidence="1 8">Extracellular matrix</location>
    </subcellularLocation>
</comment>
<dbReference type="EnsemblMetazoa" id="GPPI001761-RA">
    <property type="protein sequence ID" value="GPPI001761-PA"/>
    <property type="gene ID" value="GPPI001761"/>
</dbReference>
<evidence type="ECO:0000256" key="1">
    <source>
        <dbReference type="ARBA" id="ARBA00004498"/>
    </source>
</evidence>
<comment type="similarity">
    <text evidence="2 8">Belongs to the Wnt family.</text>
</comment>
<evidence type="ECO:0000313" key="10">
    <source>
        <dbReference type="EnsemblMetazoa" id="GPPI001761-PA"/>
    </source>
</evidence>
<keyword evidence="11" id="KW-1185">Reference proteome</keyword>
<evidence type="ECO:0000256" key="6">
    <source>
        <dbReference type="ARBA" id="ARBA00022687"/>
    </source>
</evidence>
<dbReference type="GO" id="GO:0016055">
    <property type="term" value="P:Wnt signaling pathway"/>
    <property type="evidence" value="ECO:0007669"/>
    <property type="project" value="UniProtKB-KW"/>
</dbReference>
<dbReference type="STRING" id="67801.A0A1B0AMF4"/>
<dbReference type="GO" id="GO:0005102">
    <property type="term" value="F:signaling receptor binding"/>
    <property type="evidence" value="ECO:0007669"/>
    <property type="project" value="InterPro"/>
</dbReference>
<dbReference type="VEuPathDB" id="VectorBase:GPPI001761"/>
<dbReference type="Proteomes" id="UP000092460">
    <property type="component" value="Unassembled WGS sequence"/>
</dbReference>
<protein>
    <recommendedName>
        <fullName evidence="8">Protein Wnt</fullName>
    </recommendedName>
</protein>
<evidence type="ECO:0000256" key="7">
    <source>
        <dbReference type="ARBA" id="ARBA00023157"/>
    </source>
</evidence>
<evidence type="ECO:0000256" key="4">
    <source>
        <dbReference type="ARBA" id="ARBA00022525"/>
    </source>
</evidence>
<dbReference type="InterPro" id="IPR005817">
    <property type="entry name" value="Wnt"/>
</dbReference>
<dbReference type="GO" id="GO:0005576">
    <property type="term" value="C:extracellular region"/>
    <property type="evidence" value="ECO:0007669"/>
    <property type="project" value="InterPro"/>
</dbReference>
<evidence type="ECO:0000256" key="9">
    <source>
        <dbReference type="SAM" id="MobiDB-lite"/>
    </source>
</evidence>
<accession>A0A1B0AMF4</accession>
<comment type="function">
    <text evidence="8">Ligand for members of the frizzled family of seven transmembrane receptors.</text>
</comment>
<dbReference type="Pfam" id="PF00110">
    <property type="entry name" value="wnt"/>
    <property type="match status" value="1"/>
</dbReference>
<keyword evidence="6 8" id="KW-0879">Wnt signaling pathway</keyword>
<feature type="region of interest" description="Disordered" evidence="9">
    <location>
        <begin position="1"/>
        <end position="26"/>
    </location>
</feature>
<keyword evidence="7" id="KW-1015">Disulfide bond</keyword>
<evidence type="ECO:0000256" key="5">
    <source>
        <dbReference type="ARBA" id="ARBA00022530"/>
    </source>
</evidence>
<name>A0A1B0AMF4_9MUSC</name>
<dbReference type="EMBL" id="JXJN01000398">
    <property type="status" value="NOT_ANNOTATED_CDS"/>
    <property type="molecule type" value="Genomic_DNA"/>
</dbReference>
<evidence type="ECO:0000256" key="3">
    <source>
        <dbReference type="ARBA" id="ARBA00022473"/>
    </source>
</evidence>
<keyword evidence="4" id="KW-0964">Secreted</keyword>
<dbReference type="AlphaFoldDB" id="A0A1B0AMF4"/>
<feature type="compositionally biased region" description="Low complexity" evidence="9">
    <location>
        <begin position="1"/>
        <end position="14"/>
    </location>
</feature>
<evidence type="ECO:0000256" key="2">
    <source>
        <dbReference type="ARBA" id="ARBA00005683"/>
    </source>
</evidence>
<proteinExistence type="inferred from homology"/>
<evidence type="ECO:0000256" key="8">
    <source>
        <dbReference type="RuleBase" id="RU003500"/>
    </source>
</evidence>
<keyword evidence="5" id="KW-0272">Extracellular matrix</keyword>
<sequence>MVYNSKSSSESYDNSKNKNKNNDSNCNRIHECQFQFKNRRWNCTTIDDNTVFGPMSGLGQANHLELMLLAAKAKPQPTLIEEFVPLA</sequence>
<organism evidence="10 11">
    <name type="scientific">Glossina palpalis gambiensis</name>
    <dbReference type="NCBI Taxonomy" id="67801"/>
    <lineage>
        <taxon>Eukaryota</taxon>
        <taxon>Metazoa</taxon>
        <taxon>Ecdysozoa</taxon>
        <taxon>Arthropoda</taxon>
        <taxon>Hexapoda</taxon>
        <taxon>Insecta</taxon>
        <taxon>Pterygota</taxon>
        <taxon>Neoptera</taxon>
        <taxon>Endopterygota</taxon>
        <taxon>Diptera</taxon>
        <taxon>Brachycera</taxon>
        <taxon>Muscomorpha</taxon>
        <taxon>Hippoboscoidea</taxon>
        <taxon>Glossinidae</taxon>
        <taxon>Glossina</taxon>
    </lineage>
</organism>